<evidence type="ECO:0000313" key="2">
    <source>
        <dbReference type="EMBL" id="MDI2091452.1"/>
    </source>
</evidence>
<accession>A0ABT6Q2W7</accession>
<dbReference type="InterPro" id="IPR027417">
    <property type="entry name" value="P-loop_NTPase"/>
</dbReference>
<proteinExistence type="predicted"/>
<dbReference type="EMBL" id="JASBAO010000001">
    <property type="protein sequence ID" value="MDI2091452.1"/>
    <property type="molecule type" value="Genomic_DNA"/>
</dbReference>
<name>A0ABT6Q2W7_9PROT</name>
<dbReference type="Gene3D" id="3.40.50.300">
    <property type="entry name" value="P-loop containing nucleotide triphosphate hydrolases"/>
    <property type="match status" value="1"/>
</dbReference>
<reference evidence="2" key="1">
    <citation type="submission" date="2023-05" db="EMBL/GenBank/DDBJ databases">
        <title>Whole genome sequence of Commensalibacter sp.</title>
        <authorList>
            <person name="Charoenyingcharoen P."/>
            <person name="Yukphan P."/>
        </authorList>
    </citation>
    <scope>NUCLEOTIDE SEQUENCE</scope>
    <source>
        <strain evidence="2">TBRC 16381</strain>
    </source>
</reference>
<sequence>MSYRKTTYRLAPLIAFIGCDGSGKSTLSADITTMLNKQIPAQRCYLGQGSGYIGRKIRELKIIGPILDRVINKKAKTARTKGKKIPGLLTAIVIFAFSCVRFYHFQQMMRLRQKGIIVVTDRYPQTDVPGFYDGPGLSAAETQNWFISKLVKWEYKLYDRMASIKPDIIFRLNIDVDTAFYRKPDHDYALLQAKVEATHKLSFRGARMIDIDSTIPYKEVYQIVSNVIKEEI</sequence>
<dbReference type="SUPFAM" id="SSF52540">
    <property type="entry name" value="P-loop containing nucleoside triphosphate hydrolases"/>
    <property type="match status" value="1"/>
</dbReference>
<feature type="transmembrane region" description="Helical" evidence="1">
    <location>
        <begin position="85"/>
        <end position="104"/>
    </location>
</feature>
<gene>
    <name evidence="2" type="ORF">QJV27_08755</name>
</gene>
<keyword evidence="1" id="KW-0472">Membrane</keyword>
<evidence type="ECO:0000313" key="3">
    <source>
        <dbReference type="Proteomes" id="UP001431634"/>
    </source>
</evidence>
<evidence type="ECO:0000256" key="1">
    <source>
        <dbReference type="SAM" id="Phobius"/>
    </source>
</evidence>
<keyword evidence="1" id="KW-0812">Transmembrane</keyword>
<dbReference type="Proteomes" id="UP001431634">
    <property type="component" value="Unassembled WGS sequence"/>
</dbReference>
<keyword evidence="1" id="KW-1133">Transmembrane helix</keyword>
<dbReference type="RefSeq" id="WP_281448544.1">
    <property type="nucleotide sequence ID" value="NZ_JASBAO010000001.1"/>
</dbReference>
<protein>
    <recommendedName>
        <fullName evidence="4">Thymidylate kinase</fullName>
    </recommendedName>
</protein>
<organism evidence="2 3">
    <name type="scientific">Commensalibacter oyaizuii</name>
    <dbReference type="NCBI Taxonomy" id="3043873"/>
    <lineage>
        <taxon>Bacteria</taxon>
        <taxon>Pseudomonadati</taxon>
        <taxon>Pseudomonadota</taxon>
        <taxon>Alphaproteobacteria</taxon>
        <taxon>Acetobacterales</taxon>
        <taxon>Acetobacteraceae</taxon>
    </lineage>
</organism>
<evidence type="ECO:0008006" key="4">
    <source>
        <dbReference type="Google" id="ProtNLM"/>
    </source>
</evidence>
<keyword evidence="3" id="KW-1185">Reference proteome</keyword>
<comment type="caution">
    <text evidence="2">The sequence shown here is derived from an EMBL/GenBank/DDBJ whole genome shotgun (WGS) entry which is preliminary data.</text>
</comment>